<dbReference type="PANTHER" id="PTHR21666">
    <property type="entry name" value="PEPTIDASE-RELATED"/>
    <property type="match status" value="1"/>
</dbReference>
<dbReference type="Gene3D" id="2.70.70.10">
    <property type="entry name" value="Glucose Permease (Domain IIA)"/>
    <property type="match status" value="1"/>
</dbReference>
<dbReference type="PANTHER" id="PTHR21666:SF270">
    <property type="entry name" value="MUREIN HYDROLASE ACTIVATOR ENVC"/>
    <property type="match status" value="1"/>
</dbReference>
<dbReference type="InterPro" id="IPR050570">
    <property type="entry name" value="Cell_wall_metabolism_enzyme"/>
</dbReference>
<dbReference type="Pfam" id="PF01551">
    <property type="entry name" value="Peptidase_M23"/>
    <property type="match status" value="1"/>
</dbReference>
<dbReference type="SUPFAM" id="SSF51261">
    <property type="entry name" value="Duplicated hybrid motif"/>
    <property type="match status" value="1"/>
</dbReference>
<proteinExistence type="predicted"/>
<dbReference type="Proteomes" id="UP000322499">
    <property type="component" value="Unassembled WGS sequence"/>
</dbReference>
<sequence length="410" mass="41784">MSGTVEGLAKAYVKRWLWKAAAPVAVPVFGVLTLLLIPLAVLAAPEASTATASSSCSIGGTGSTVAGTELDAVQMGHAQTIVTVASVQGLDPYAATVALATAYQESRIRMLANDGSSPELTADQAAVTATSLNFPHDGLGSDHDSVNTFQQRWIAGWGTVAQLMDPVYAAEAFYRRLVAVPDWRAIPLTQAAQAVQVSAYGGAYAHWEPLARELTAVLWPAAQATAAAPGSAVAGVCPGLPVAAGSWIRPTAGTVTSGYGPRGGALHAGVDIAGSRDTPVYASADGTVVTAACTSAYCDRDGSLSLTGYGNLVELDHGGGVTTRYAHLSAYTATAGQRVSAGALLGFQGSTGNSTGVHLHLEVRLDGASVDPVPWLADHGVDLRAATVAGADRQRGNQDVHIHHRAGAGA</sequence>
<keyword evidence="4" id="KW-1185">Reference proteome</keyword>
<gene>
    <name evidence="3" type="ORF">BD833_10610</name>
</gene>
<keyword evidence="1" id="KW-0472">Membrane</keyword>
<feature type="domain" description="M23ase beta-sheet core" evidence="2">
    <location>
        <begin position="266"/>
        <end position="372"/>
    </location>
</feature>
<dbReference type="InterPro" id="IPR011055">
    <property type="entry name" value="Dup_hybrid_motif"/>
</dbReference>
<reference evidence="3 4" key="1">
    <citation type="submission" date="2019-07" db="EMBL/GenBank/DDBJ databases">
        <title>Genomic Encyclopedia of Archaeal and Bacterial Type Strains, Phase II (KMG-II): from individual species to whole genera.</title>
        <authorList>
            <person name="Goeker M."/>
        </authorList>
    </citation>
    <scope>NUCLEOTIDE SEQUENCE [LARGE SCALE GENOMIC DNA]</scope>
    <source>
        <strain evidence="3 4">DSM 46842</strain>
    </source>
</reference>
<keyword evidence="3" id="KW-0378">Hydrolase</keyword>
<keyword evidence="1" id="KW-1133">Transmembrane helix</keyword>
<keyword evidence="1" id="KW-0812">Transmembrane</keyword>
<dbReference type="GO" id="GO:0004222">
    <property type="term" value="F:metalloendopeptidase activity"/>
    <property type="evidence" value="ECO:0007669"/>
    <property type="project" value="TreeGrafter"/>
</dbReference>
<dbReference type="EMBL" id="VNHW01000006">
    <property type="protein sequence ID" value="TYP87423.1"/>
    <property type="molecule type" value="Genomic_DNA"/>
</dbReference>
<evidence type="ECO:0000313" key="4">
    <source>
        <dbReference type="Proteomes" id="UP000322499"/>
    </source>
</evidence>
<evidence type="ECO:0000313" key="3">
    <source>
        <dbReference type="EMBL" id="TYP87423.1"/>
    </source>
</evidence>
<accession>A0A5S5CUM3</accession>
<name>A0A5S5CUM3_9ACTN</name>
<comment type="caution">
    <text evidence="3">The sequence shown here is derived from an EMBL/GenBank/DDBJ whole genome shotgun (WGS) entry which is preliminary data.</text>
</comment>
<dbReference type="AlphaFoldDB" id="A0A5S5CUM3"/>
<organism evidence="3 4">
    <name type="scientific">Blastococcus xanthinilyticus</name>
    <dbReference type="NCBI Taxonomy" id="1564164"/>
    <lineage>
        <taxon>Bacteria</taxon>
        <taxon>Bacillati</taxon>
        <taxon>Actinomycetota</taxon>
        <taxon>Actinomycetes</taxon>
        <taxon>Geodermatophilales</taxon>
        <taxon>Geodermatophilaceae</taxon>
        <taxon>Blastococcus</taxon>
    </lineage>
</organism>
<feature type="transmembrane region" description="Helical" evidence="1">
    <location>
        <begin position="20"/>
        <end position="44"/>
    </location>
</feature>
<dbReference type="InterPro" id="IPR016047">
    <property type="entry name" value="M23ase_b-sheet_dom"/>
</dbReference>
<protein>
    <submittedName>
        <fullName evidence="3">Murein DD-endopeptidase MepM/ murein hydrolase activator NlpD</fullName>
    </submittedName>
</protein>
<dbReference type="CDD" id="cd12797">
    <property type="entry name" value="M23_peptidase"/>
    <property type="match status" value="1"/>
</dbReference>
<evidence type="ECO:0000259" key="2">
    <source>
        <dbReference type="Pfam" id="PF01551"/>
    </source>
</evidence>
<evidence type="ECO:0000256" key="1">
    <source>
        <dbReference type="SAM" id="Phobius"/>
    </source>
</evidence>